<comment type="caution">
    <text evidence="1">The sequence shown here is derived from an EMBL/GenBank/DDBJ whole genome shotgun (WGS) entry which is preliminary data.</text>
</comment>
<dbReference type="Proteomes" id="UP000593574">
    <property type="component" value="Unassembled WGS sequence"/>
</dbReference>
<organism evidence="1 2">
    <name type="scientific">Gossypium laxum</name>
    <dbReference type="NCBI Taxonomy" id="34288"/>
    <lineage>
        <taxon>Eukaryota</taxon>
        <taxon>Viridiplantae</taxon>
        <taxon>Streptophyta</taxon>
        <taxon>Embryophyta</taxon>
        <taxon>Tracheophyta</taxon>
        <taxon>Spermatophyta</taxon>
        <taxon>Magnoliopsida</taxon>
        <taxon>eudicotyledons</taxon>
        <taxon>Gunneridae</taxon>
        <taxon>Pentapetalae</taxon>
        <taxon>rosids</taxon>
        <taxon>malvids</taxon>
        <taxon>Malvales</taxon>
        <taxon>Malvaceae</taxon>
        <taxon>Malvoideae</taxon>
        <taxon>Gossypium</taxon>
    </lineage>
</organism>
<sequence>MDEPPDLNDLMMNEKRVRVERFVTQPVSWKEKLMGSVPVE</sequence>
<gene>
    <name evidence="1" type="ORF">Golax_018146</name>
</gene>
<proteinExistence type="predicted"/>
<dbReference type="AlphaFoldDB" id="A0A7J8Z2H8"/>
<reference evidence="1 2" key="1">
    <citation type="journal article" date="2019" name="Genome Biol. Evol.">
        <title>Insights into the evolution of the New World diploid cottons (Gossypium, subgenus Houzingenia) based on genome sequencing.</title>
        <authorList>
            <person name="Grover C.E."/>
            <person name="Arick M.A. 2nd"/>
            <person name="Thrash A."/>
            <person name="Conover J.L."/>
            <person name="Sanders W.S."/>
            <person name="Peterson D.G."/>
            <person name="Frelichowski J.E."/>
            <person name="Scheffler J.A."/>
            <person name="Scheffler B.E."/>
            <person name="Wendel J.F."/>
        </authorList>
    </citation>
    <scope>NUCLEOTIDE SEQUENCE [LARGE SCALE GENOMIC DNA]</scope>
    <source>
        <strain evidence="1">4</strain>
        <tissue evidence="1">Leaf</tissue>
    </source>
</reference>
<evidence type="ECO:0000313" key="1">
    <source>
        <dbReference type="EMBL" id="MBA0706003.1"/>
    </source>
</evidence>
<dbReference type="EMBL" id="JABEZV010000002">
    <property type="protein sequence ID" value="MBA0706003.1"/>
    <property type="molecule type" value="Genomic_DNA"/>
</dbReference>
<protein>
    <submittedName>
        <fullName evidence="1">Uncharacterized protein</fullName>
    </submittedName>
</protein>
<keyword evidence="2" id="KW-1185">Reference proteome</keyword>
<accession>A0A7J8Z2H8</accession>
<evidence type="ECO:0000313" key="2">
    <source>
        <dbReference type="Proteomes" id="UP000593574"/>
    </source>
</evidence>
<name>A0A7J8Z2H8_9ROSI</name>
<feature type="non-terminal residue" evidence="1">
    <location>
        <position position="40"/>
    </location>
</feature>